<sequence>MSAFFAVLVGTVLAVLLFVPFVYINYRRHGRLSGARTLLWIAFLVYAMALWTYTLLPLPEPADIQCTSAQLRPFPFIHDIQSYPYSGPAGLVHNPVFMQVALNVLLFMPLGFFLRILWGRGVTVAALTGASLSALIEVTQVTGVWGIYPCAYRVFDVDDLLANTTGALVGGLLAAALFALRRRFFPVQVQTTTDRITLGRRLVGMVCDAVAMILLSVGAAVFANAWQLYVMDRGAGALHQEMTQQIAQWTPFILVGILTLVTGRTVGDHAVRLTFTAMPSGSVSVSRAALRYLAGIGGFQLLGLLSPADLLFSAVSLVLVLITRDRRGLPGVLSGTQPAAEDRPVTVEASRSA</sequence>
<feature type="transmembrane region" description="Helical" evidence="1">
    <location>
        <begin position="6"/>
        <end position="26"/>
    </location>
</feature>
<feature type="transmembrane region" description="Helical" evidence="1">
    <location>
        <begin position="38"/>
        <end position="56"/>
    </location>
</feature>
<dbReference type="PANTHER" id="PTHR36834">
    <property type="entry name" value="MEMBRANE PROTEIN-RELATED"/>
    <property type="match status" value="1"/>
</dbReference>
<feature type="transmembrane region" description="Helical" evidence="1">
    <location>
        <begin position="301"/>
        <end position="322"/>
    </location>
</feature>
<dbReference type="InterPro" id="IPR006976">
    <property type="entry name" value="VanZ-like"/>
</dbReference>
<feature type="transmembrane region" description="Helical" evidence="1">
    <location>
        <begin position="160"/>
        <end position="181"/>
    </location>
</feature>
<keyword evidence="1" id="KW-0472">Membrane</keyword>
<keyword evidence="1" id="KW-0812">Transmembrane</keyword>
<gene>
    <name evidence="3" type="ORF">RH857_00590</name>
</gene>
<dbReference type="RefSeq" id="WP_310536031.1">
    <property type="nucleotide sequence ID" value="NZ_BAAAOC010000008.1"/>
</dbReference>
<dbReference type="InterPro" id="IPR053150">
    <property type="entry name" value="Teicoplanin_resist-assoc"/>
</dbReference>
<dbReference type="Pfam" id="PF04892">
    <property type="entry name" value="VanZ"/>
    <property type="match status" value="1"/>
</dbReference>
<dbReference type="EMBL" id="JAVKGT010000001">
    <property type="protein sequence ID" value="MDR5710641.1"/>
    <property type="molecule type" value="Genomic_DNA"/>
</dbReference>
<comment type="caution">
    <text evidence="3">The sequence shown here is derived from an EMBL/GenBank/DDBJ whole genome shotgun (WGS) entry which is preliminary data.</text>
</comment>
<dbReference type="PANTHER" id="PTHR36834:SF1">
    <property type="entry name" value="INTEGRAL MEMBRANE PROTEIN"/>
    <property type="match status" value="1"/>
</dbReference>
<proteinExistence type="predicted"/>
<protein>
    <submittedName>
        <fullName evidence="3">VanZ family protein</fullName>
    </submittedName>
</protein>
<accession>A0ABU1FPS2</accession>
<evidence type="ECO:0000313" key="4">
    <source>
        <dbReference type="Proteomes" id="UP001260872"/>
    </source>
</evidence>
<feature type="transmembrane region" description="Helical" evidence="1">
    <location>
        <begin position="124"/>
        <end position="148"/>
    </location>
</feature>
<keyword evidence="4" id="KW-1185">Reference proteome</keyword>
<evidence type="ECO:0000259" key="2">
    <source>
        <dbReference type="Pfam" id="PF04892"/>
    </source>
</evidence>
<organism evidence="3 4">
    <name type="scientific">Nesterenkonia flava</name>
    <dbReference type="NCBI Taxonomy" id="469799"/>
    <lineage>
        <taxon>Bacteria</taxon>
        <taxon>Bacillati</taxon>
        <taxon>Actinomycetota</taxon>
        <taxon>Actinomycetes</taxon>
        <taxon>Micrococcales</taxon>
        <taxon>Micrococcaceae</taxon>
        <taxon>Nesterenkonia</taxon>
    </lineage>
</organism>
<feature type="transmembrane region" description="Helical" evidence="1">
    <location>
        <begin position="246"/>
        <end position="263"/>
    </location>
</feature>
<feature type="transmembrane region" description="Helical" evidence="1">
    <location>
        <begin position="96"/>
        <end position="117"/>
    </location>
</feature>
<feature type="transmembrane region" description="Helical" evidence="1">
    <location>
        <begin position="202"/>
        <end position="226"/>
    </location>
</feature>
<reference evidence="4" key="1">
    <citation type="submission" date="2023-07" db="EMBL/GenBank/DDBJ databases">
        <title>Description of three actinobacteria isolated from air of manufacturing shop in a pharmaceutical factory.</title>
        <authorList>
            <person name="Zhang D.-F."/>
        </authorList>
    </citation>
    <scope>NUCLEOTIDE SEQUENCE [LARGE SCALE GENOMIC DNA]</scope>
    <source>
        <strain evidence="4">CCTCC AB 207010</strain>
    </source>
</reference>
<evidence type="ECO:0000313" key="3">
    <source>
        <dbReference type="EMBL" id="MDR5710641.1"/>
    </source>
</evidence>
<feature type="domain" description="VanZ-like" evidence="2">
    <location>
        <begin position="43"/>
        <end position="175"/>
    </location>
</feature>
<evidence type="ECO:0000256" key="1">
    <source>
        <dbReference type="SAM" id="Phobius"/>
    </source>
</evidence>
<keyword evidence="1" id="KW-1133">Transmembrane helix</keyword>
<name>A0ABU1FPS2_9MICC</name>
<dbReference type="Proteomes" id="UP001260872">
    <property type="component" value="Unassembled WGS sequence"/>
</dbReference>